<protein>
    <submittedName>
        <fullName evidence="1">Unnamed protein product</fullName>
    </submittedName>
</protein>
<dbReference type="Proteomes" id="UP001165064">
    <property type="component" value="Unassembled WGS sequence"/>
</dbReference>
<sequence length="255" mass="27901">MAKHAAFDPTGTVRTAYEFTADIIETGKTCQVYVTKSLDAAPRITAYQDDVYGHPVFDIFFPPEFLNFEIEGENDNSDAYKFIEPVQFVDQANNSLSGLSYSLGDNSVLAKDAGVPTTASQYSVLITASLSTDIQASHIYTQTFGYTSNDYSTNLKATVTLTETPFPTVYAFQNATNGWFEVDIPATLAPFSVDVTAENFNFDANSYYVDVDFKSANTGNYNAHGIYTTGGYTYDGPRGNSTIQVGFGVSVEKRQ</sequence>
<keyword evidence="2" id="KW-1185">Reference proteome</keyword>
<accession>A0ACB5UAE2</accession>
<dbReference type="EMBL" id="BSXS01014388">
    <property type="protein sequence ID" value="GMF05399.1"/>
    <property type="molecule type" value="Genomic_DNA"/>
</dbReference>
<proteinExistence type="predicted"/>
<evidence type="ECO:0000313" key="1">
    <source>
        <dbReference type="EMBL" id="GMF05399.1"/>
    </source>
</evidence>
<evidence type="ECO:0000313" key="2">
    <source>
        <dbReference type="Proteomes" id="UP001165064"/>
    </source>
</evidence>
<reference evidence="1" key="1">
    <citation type="submission" date="2023-04" db="EMBL/GenBank/DDBJ databases">
        <title>Ambrosiozyma monospora NBRC 10751.</title>
        <authorList>
            <person name="Ichikawa N."/>
            <person name="Sato H."/>
            <person name="Tonouchi N."/>
        </authorList>
    </citation>
    <scope>NUCLEOTIDE SEQUENCE</scope>
    <source>
        <strain evidence="1">NBRC 10751</strain>
    </source>
</reference>
<organism evidence="1 2">
    <name type="scientific">Ambrosiozyma monospora</name>
    <name type="common">Yeast</name>
    <name type="synonym">Endomycopsis monosporus</name>
    <dbReference type="NCBI Taxonomy" id="43982"/>
    <lineage>
        <taxon>Eukaryota</taxon>
        <taxon>Fungi</taxon>
        <taxon>Dikarya</taxon>
        <taxon>Ascomycota</taxon>
        <taxon>Saccharomycotina</taxon>
        <taxon>Pichiomycetes</taxon>
        <taxon>Pichiales</taxon>
        <taxon>Pichiaceae</taxon>
        <taxon>Ambrosiozyma</taxon>
    </lineage>
</organism>
<name>A0ACB5UAE2_AMBMO</name>
<gene>
    <name evidence="1" type="ORF">Amon02_001232000</name>
</gene>
<comment type="caution">
    <text evidence="1">The sequence shown here is derived from an EMBL/GenBank/DDBJ whole genome shotgun (WGS) entry which is preliminary data.</text>
</comment>